<protein>
    <recommendedName>
        <fullName evidence="1">Tyrosine specific protein phosphatases domain-containing protein</fullName>
    </recommendedName>
</protein>
<organism evidence="2 3">
    <name type="scientific">Luteolibacter arcticus</name>
    <dbReference type="NCBI Taxonomy" id="1581411"/>
    <lineage>
        <taxon>Bacteria</taxon>
        <taxon>Pseudomonadati</taxon>
        <taxon>Verrucomicrobiota</taxon>
        <taxon>Verrucomicrobiia</taxon>
        <taxon>Verrucomicrobiales</taxon>
        <taxon>Verrucomicrobiaceae</taxon>
        <taxon>Luteolibacter</taxon>
    </lineage>
</organism>
<comment type="caution">
    <text evidence="2">The sequence shown here is derived from an EMBL/GenBank/DDBJ whole genome shotgun (WGS) entry which is preliminary data.</text>
</comment>
<sequence length="165" mass="18411">MNVQHYQVHDGLFAGEYPGSLAPEVTEDRLKFLIGKGVQTFIDLTTSHDRLDPYEPVLRELGEGLTRHSHEIPDLGVPTSPEVMRGILDLLRAELDAGRVCYVHCWGGIGRTGTVIGCWLKESGMDAAAALDEVQRRYAAGMPKAIHHPRSPQTPQQIRYVEEWP</sequence>
<dbReference type="Gene3D" id="3.90.190.10">
    <property type="entry name" value="Protein tyrosine phosphatase superfamily"/>
    <property type="match status" value="1"/>
</dbReference>
<dbReference type="PROSITE" id="PS50056">
    <property type="entry name" value="TYR_PHOSPHATASE_2"/>
    <property type="match status" value="1"/>
</dbReference>
<reference evidence="2 3" key="1">
    <citation type="submission" date="2022-10" db="EMBL/GenBank/DDBJ databases">
        <title>Luteolibacter arcticus strain CCTCC AB 2014275, whole genome shotgun sequencing project.</title>
        <authorList>
            <person name="Zhao G."/>
            <person name="Shen L."/>
        </authorList>
    </citation>
    <scope>NUCLEOTIDE SEQUENCE [LARGE SCALE GENOMIC DNA]</scope>
    <source>
        <strain evidence="2 3">CCTCC AB 2014275</strain>
    </source>
</reference>
<dbReference type="InterPro" id="IPR000387">
    <property type="entry name" value="Tyr_Pase_dom"/>
</dbReference>
<dbReference type="InterPro" id="IPR029021">
    <property type="entry name" value="Prot-tyrosine_phosphatase-like"/>
</dbReference>
<gene>
    <name evidence="2" type="ORF">OKA05_08445</name>
</gene>
<dbReference type="PROSITE" id="PS00383">
    <property type="entry name" value="TYR_PHOSPHATASE_1"/>
    <property type="match status" value="1"/>
</dbReference>
<accession>A0ABT3GGI9</accession>
<dbReference type="RefSeq" id="WP_264486690.1">
    <property type="nucleotide sequence ID" value="NZ_JAPDDT010000003.1"/>
</dbReference>
<proteinExistence type="predicted"/>
<name>A0ABT3GGI9_9BACT</name>
<dbReference type="PANTHER" id="PTHR23339">
    <property type="entry name" value="TYROSINE SPECIFIC PROTEIN PHOSPHATASE AND DUAL SPECIFICITY PROTEIN PHOSPHATASE"/>
    <property type="match status" value="1"/>
</dbReference>
<evidence type="ECO:0000259" key="1">
    <source>
        <dbReference type="PROSITE" id="PS50056"/>
    </source>
</evidence>
<dbReference type="Pfam" id="PF22785">
    <property type="entry name" value="Tc-R-P"/>
    <property type="match status" value="1"/>
</dbReference>
<dbReference type="Proteomes" id="UP001320876">
    <property type="component" value="Unassembled WGS sequence"/>
</dbReference>
<dbReference type="SUPFAM" id="SSF52799">
    <property type="entry name" value="(Phosphotyrosine protein) phosphatases II"/>
    <property type="match status" value="1"/>
</dbReference>
<evidence type="ECO:0000313" key="3">
    <source>
        <dbReference type="Proteomes" id="UP001320876"/>
    </source>
</evidence>
<dbReference type="EMBL" id="JAPDDT010000003">
    <property type="protein sequence ID" value="MCW1922581.1"/>
    <property type="molecule type" value="Genomic_DNA"/>
</dbReference>
<dbReference type="InterPro" id="IPR050561">
    <property type="entry name" value="PTP"/>
</dbReference>
<dbReference type="InterPro" id="IPR016130">
    <property type="entry name" value="Tyr_Pase_AS"/>
</dbReference>
<keyword evidence="3" id="KW-1185">Reference proteome</keyword>
<feature type="domain" description="Tyrosine specific protein phosphatases" evidence="1">
    <location>
        <begin position="81"/>
        <end position="137"/>
    </location>
</feature>
<evidence type="ECO:0000313" key="2">
    <source>
        <dbReference type="EMBL" id="MCW1922581.1"/>
    </source>
</evidence>